<dbReference type="Gene3D" id="1.20.1110.10">
    <property type="entry name" value="Calcium-transporting ATPase, transmembrane domain"/>
    <property type="match status" value="1"/>
</dbReference>
<feature type="transmembrane region" description="Helical" evidence="3">
    <location>
        <begin position="12"/>
        <end position="33"/>
    </location>
</feature>
<comment type="subcellular location">
    <subcellularLocation>
        <location evidence="1">Cell membrane</location>
        <topology evidence="1">Multi-pass membrane protein</topology>
    </subcellularLocation>
</comment>
<reference evidence="5 6" key="1">
    <citation type="journal article" date="2013" name="PLoS ONE">
        <title>Lactobacillus paracasei comparative genomics: towards species pan-genome definition and exploitation of diversity.</title>
        <authorList>
            <person name="Smokvina T."/>
            <person name="Wels M."/>
            <person name="Polka J."/>
            <person name="Chervaux C."/>
            <person name="Brisse S."/>
            <person name="Boekhorst J."/>
            <person name="van Hylckama Vlieg J.E."/>
            <person name="Siezen R.J."/>
        </authorList>
    </citation>
    <scope>NUCLEOTIDE SEQUENCE [LARGE SCALE GENOMIC DNA]</scope>
    <source>
        <strain evidence="5 6">CNCM I-4270</strain>
    </source>
</reference>
<feature type="transmembrane region" description="Helical" evidence="3">
    <location>
        <begin position="86"/>
        <end position="109"/>
    </location>
</feature>
<dbReference type="SUPFAM" id="SSF81665">
    <property type="entry name" value="Calcium ATPase, transmembrane domain M"/>
    <property type="match status" value="1"/>
</dbReference>
<comment type="caution">
    <text evidence="5">The sequence shown here is derived from an EMBL/GenBank/DDBJ whole genome shotgun (WGS) entry which is preliminary data.</text>
</comment>
<evidence type="ECO:0000256" key="1">
    <source>
        <dbReference type="ARBA" id="ARBA00004651"/>
    </source>
</evidence>
<feature type="transmembrane region" description="Helical" evidence="3">
    <location>
        <begin position="54"/>
        <end position="74"/>
    </location>
</feature>
<evidence type="ECO:0000313" key="5">
    <source>
        <dbReference type="EMBL" id="EPC50143.1"/>
    </source>
</evidence>
<evidence type="ECO:0000256" key="3">
    <source>
        <dbReference type="SAM" id="Phobius"/>
    </source>
</evidence>
<dbReference type="InterPro" id="IPR050510">
    <property type="entry name" value="Cation_transp_ATPase_P-type"/>
</dbReference>
<feature type="domain" description="Cation-transporting P-type ATPase C-terminal" evidence="4">
    <location>
        <begin position="15"/>
        <end position="109"/>
    </location>
</feature>
<evidence type="ECO:0000313" key="6">
    <source>
        <dbReference type="Proteomes" id="UP000014249"/>
    </source>
</evidence>
<protein>
    <submittedName>
        <fullName evidence="5">Cation transport ATPase</fullName>
    </submittedName>
</protein>
<dbReference type="AlphaFoldDB" id="A0A8E0IEZ6"/>
<evidence type="ECO:0000259" key="4">
    <source>
        <dbReference type="Pfam" id="PF00689"/>
    </source>
</evidence>
<dbReference type="Pfam" id="PF00689">
    <property type="entry name" value="Cation_ATPase_C"/>
    <property type="match status" value="1"/>
</dbReference>
<dbReference type="EMBL" id="ANJX01000421">
    <property type="protein sequence ID" value="EPC50143.1"/>
    <property type="molecule type" value="Genomic_DNA"/>
</dbReference>
<dbReference type="InterPro" id="IPR006068">
    <property type="entry name" value="ATPase_P-typ_cation-transptr_C"/>
</dbReference>
<evidence type="ECO:0000256" key="2">
    <source>
        <dbReference type="ARBA" id="ARBA00022475"/>
    </source>
</evidence>
<keyword evidence="3" id="KW-1133">Transmembrane helix</keyword>
<sequence length="118" mass="13005">MAITYPVHSGSAAIHADALTMAYATLGLIQLFHAFNVKSIHQSLFTVGAFRNKAFNWAILASFVLLAVTILVPGFNGLFHVTSLDWHQWITVLGAGVAMIVIVEIVKVFERARRKQRA</sequence>
<dbReference type="PANTHER" id="PTHR43294">
    <property type="entry name" value="SODIUM/POTASSIUM-TRANSPORTING ATPASE SUBUNIT ALPHA"/>
    <property type="match status" value="1"/>
</dbReference>
<dbReference type="Proteomes" id="UP000014249">
    <property type="component" value="Unassembled WGS sequence"/>
</dbReference>
<name>A0A8E0IEZ6_LACPA</name>
<organism evidence="5 6">
    <name type="scientific">Lacticaseibacillus paracasei subsp. paracasei CNCM I-4270</name>
    <dbReference type="NCBI Taxonomy" id="1256202"/>
    <lineage>
        <taxon>Bacteria</taxon>
        <taxon>Bacillati</taxon>
        <taxon>Bacillota</taxon>
        <taxon>Bacilli</taxon>
        <taxon>Lactobacillales</taxon>
        <taxon>Lactobacillaceae</taxon>
        <taxon>Lacticaseibacillus</taxon>
    </lineage>
</organism>
<dbReference type="PANTHER" id="PTHR43294:SF21">
    <property type="entry name" value="CATION TRANSPORTING ATPASE"/>
    <property type="match status" value="1"/>
</dbReference>
<keyword evidence="3" id="KW-0812">Transmembrane</keyword>
<keyword evidence="3" id="KW-0472">Membrane</keyword>
<accession>A0A8E0IEZ6</accession>
<keyword evidence="2" id="KW-1003">Cell membrane</keyword>
<gene>
    <name evidence="5" type="ORF">Lpp77_15456</name>
</gene>
<proteinExistence type="predicted"/>
<dbReference type="GO" id="GO:0005886">
    <property type="term" value="C:plasma membrane"/>
    <property type="evidence" value="ECO:0007669"/>
    <property type="project" value="UniProtKB-SubCell"/>
</dbReference>
<dbReference type="InterPro" id="IPR023298">
    <property type="entry name" value="ATPase_P-typ_TM_dom_sf"/>
</dbReference>